<dbReference type="PROSITE" id="PS51257">
    <property type="entry name" value="PROKAR_LIPOPROTEIN"/>
    <property type="match status" value="1"/>
</dbReference>
<comment type="caution">
    <text evidence="1">The sequence shown here is derived from an EMBL/GenBank/DDBJ whole genome shotgun (WGS) entry which is preliminary data.</text>
</comment>
<gene>
    <name evidence="1" type="ORF">GJ697_10405</name>
</gene>
<keyword evidence="2" id="KW-1185">Reference proteome</keyword>
<evidence type="ECO:0000313" key="2">
    <source>
        <dbReference type="Proteomes" id="UP000481037"/>
    </source>
</evidence>
<dbReference type="RefSeq" id="WP_154364685.1">
    <property type="nucleotide sequence ID" value="NZ_WKJM01000007.1"/>
</dbReference>
<dbReference type="EMBL" id="WKJM01000007">
    <property type="protein sequence ID" value="MRX08245.1"/>
    <property type="molecule type" value="Genomic_DNA"/>
</dbReference>
<reference evidence="1 2" key="1">
    <citation type="submission" date="2019-11" db="EMBL/GenBank/DDBJ databases">
        <title>Novel species isolated from a subtropical stream in China.</title>
        <authorList>
            <person name="Lu H."/>
        </authorList>
    </citation>
    <scope>NUCLEOTIDE SEQUENCE [LARGE SCALE GENOMIC DNA]</scope>
    <source>
        <strain evidence="1 2">FT25W</strain>
    </source>
</reference>
<dbReference type="InterPro" id="IPR014917">
    <property type="entry name" value="DUF1800"/>
</dbReference>
<sequence length="545" mass="59313">MHIPLRLWITLALTTLGGCGQQSGPDEQAQGLQASSGQVAVKQGASVSRYAATRFAEQATFGPTPELIAEVEKKGFSQWIDDQFALPASKFNTAPIRVYNSEIPAEGQVAWDYMISQIYPTLIGSADQLRRRVSWSISQFVPTSSNKLTPYPAMVYANFLQDQAFGNYGDFIRALTTNPPMGLYLDNIQNRPLSPQCIGCAPNENYARELMQLFTLGVVKLNPDGTTVRDSKGAPVETYSQEDVSQLARALTGWSMAAPPSRWDWSNRDGVLTPDTWDQAHDVGEKVVLGTTFPSGKDAATELETIVTMLMGHQNIAPFVSLRMIQHLVTSNPSPAYIGRIAAVFRNNGRGVAGDMKAVVKAILLDPEARKGDQIGADSASFGKLREPVLWFTSVLRGLGCTQAPKWDNSKDYAQPYQQTPYNPSSVFSFYAPTDRAPGSNLLAPEQKLINADTLASRMGGFNLGSAAAAAAAGCKIDPFGEALAASPLLYVNLVNERFFRGAMAPTLRQNLMDLAPTIWGENNNMKAINLLSYALSSPYYGVMR</sequence>
<dbReference type="Pfam" id="PF08811">
    <property type="entry name" value="DUF1800"/>
    <property type="match status" value="1"/>
</dbReference>
<dbReference type="Proteomes" id="UP000481037">
    <property type="component" value="Unassembled WGS sequence"/>
</dbReference>
<dbReference type="PANTHER" id="PTHR43737:SF1">
    <property type="entry name" value="DUF1501 DOMAIN-CONTAINING PROTEIN"/>
    <property type="match status" value="1"/>
</dbReference>
<organism evidence="1 2">
    <name type="scientific">Duganella alba</name>
    <dbReference type="NCBI Taxonomy" id="2666081"/>
    <lineage>
        <taxon>Bacteria</taxon>
        <taxon>Pseudomonadati</taxon>
        <taxon>Pseudomonadota</taxon>
        <taxon>Betaproteobacteria</taxon>
        <taxon>Burkholderiales</taxon>
        <taxon>Oxalobacteraceae</taxon>
        <taxon>Telluria group</taxon>
        <taxon>Duganella</taxon>
    </lineage>
</organism>
<accession>A0A6L5QET4</accession>
<dbReference type="AlphaFoldDB" id="A0A6L5QET4"/>
<name>A0A6L5QET4_9BURK</name>
<evidence type="ECO:0000313" key="1">
    <source>
        <dbReference type="EMBL" id="MRX08245.1"/>
    </source>
</evidence>
<protein>
    <submittedName>
        <fullName evidence="1">DUF1800 family protein</fullName>
    </submittedName>
</protein>
<dbReference type="PANTHER" id="PTHR43737">
    <property type="entry name" value="BLL7424 PROTEIN"/>
    <property type="match status" value="1"/>
</dbReference>
<proteinExistence type="predicted"/>